<keyword evidence="3" id="KW-1185">Reference proteome</keyword>
<evidence type="ECO:0000313" key="2">
    <source>
        <dbReference type="EMBL" id="STO25613.1"/>
    </source>
</evidence>
<proteinExistence type="predicted"/>
<protein>
    <submittedName>
        <fullName evidence="2">Uncharacterized protein</fullName>
    </submittedName>
</protein>
<evidence type="ECO:0000313" key="1">
    <source>
        <dbReference type="EMBL" id="SIR55249.1"/>
    </source>
</evidence>
<reference evidence="1 3" key="1">
    <citation type="submission" date="2017-01" db="EMBL/GenBank/DDBJ databases">
        <authorList>
            <person name="Varghese N."/>
            <person name="Submissions S."/>
        </authorList>
    </citation>
    <scope>NUCLEOTIDE SEQUENCE [LARGE SCALE GENOMIC DNA]</scope>
    <source>
        <strain evidence="1 3">ATCC 33342</strain>
    </source>
</reference>
<organism evidence="2 4">
    <name type="scientific">Fluoribacter gormanii</name>
    <dbReference type="NCBI Taxonomy" id="464"/>
    <lineage>
        <taxon>Bacteria</taxon>
        <taxon>Pseudomonadati</taxon>
        <taxon>Pseudomonadota</taxon>
        <taxon>Gammaproteobacteria</taxon>
        <taxon>Legionellales</taxon>
        <taxon>Legionellaceae</taxon>
        <taxon>Fluoribacter</taxon>
    </lineage>
</organism>
<dbReference type="Proteomes" id="UP000254374">
    <property type="component" value="Unassembled WGS sequence"/>
</dbReference>
<dbReference type="STRING" id="464.Lgor_0615"/>
<dbReference type="AlphaFoldDB" id="A0A377GLZ9"/>
<dbReference type="EMBL" id="UGGV01000001">
    <property type="protein sequence ID" value="STO25613.1"/>
    <property type="molecule type" value="Genomic_DNA"/>
</dbReference>
<evidence type="ECO:0000313" key="3">
    <source>
        <dbReference type="Proteomes" id="UP000186808"/>
    </source>
</evidence>
<evidence type="ECO:0000313" key="4">
    <source>
        <dbReference type="Proteomes" id="UP000254374"/>
    </source>
</evidence>
<dbReference type="EMBL" id="FTNL01000015">
    <property type="protein sequence ID" value="SIR55249.1"/>
    <property type="molecule type" value="Genomic_DNA"/>
</dbReference>
<dbReference type="Proteomes" id="UP000186808">
    <property type="component" value="Unassembled WGS sequence"/>
</dbReference>
<gene>
    <name evidence="2" type="ORF">NCTC11401_02450</name>
    <name evidence="1" type="ORF">SAMN05421777_11531</name>
</gene>
<name>A0A377GLZ9_9GAMM</name>
<reference evidence="2 4" key="2">
    <citation type="submission" date="2018-06" db="EMBL/GenBank/DDBJ databases">
        <authorList>
            <consortium name="Pathogen Informatics"/>
            <person name="Doyle S."/>
        </authorList>
    </citation>
    <scope>NUCLEOTIDE SEQUENCE [LARGE SCALE GENOMIC DNA]</scope>
    <source>
        <strain evidence="2 4">NCTC11401</strain>
    </source>
</reference>
<sequence length="90" mass="10144">MRSNPTKIAEFILEKPLNYVFCDSAELTDILISYYLKNILFLDESSIHHNSCSLVLTKLDTYFSYKAPTSIVASPNETLNLVQSNPRNAG</sequence>
<accession>A0A377GLZ9</accession>